<dbReference type="PANTHER" id="PTHR46148:SF44">
    <property type="entry name" value="GAG-POL POLYPROTEIN"/>
    <property type="match status" value="1"/>
</dbReference>
<gene>
    <name evidence="2" type="ORF">EPI10_031741</name>
</gene>
<accession>A0A5B6X1A7</accession>
<dbReference type="EMBL" id="SMMG02000001">
    <property type="protein sequence ID" value="KAA3487950.1"/>
    <property type="molecule type" value="Genomic_DNA"/>
</dbReference>
<evidence type="ECO:0000313" key="2">
    <source>
        <dbReference type="EMBL" id="KAA3487950.1"/>
    </source>
</evidence>
<dbReference type="GO" id="GO:0003676">
    <property type="term" value="F:nucleic acid binding"/>
    <property type="evidence" value="ECO:0007669"/>
    <property type="project" value="InterPro"/>
</dbReference>
<comment type="caution">
    <text evidence="2">The sequence shown here is derived from an EMBL/GenBank/DDBJ whole genome shotgun (WGS) entry which is preliminary data.</text>
</comment>
<keyword evidence="3" id="KW-1185">Reference proteome</keyword>
<dbReference type="Pfam" id="PF24626">
    <property type="entry name" value="SH3_Tf2-1"/>
    <property type="match status" value="1"/>
</dbReference>
<dbReference type="Gene3D" id="3.30.420.10">
    <property type="entry name" value="Ribonuclease H-like superfamily/Ribonuclease H"/>
    <property type="match status" value="1"/>
</dbReference>
<evidence type="ECO:0000259" key="1">
    <source>
        <dbReference type="Pfam" id="PF24626"/>
    </source>
</evidence>
<dbReference type="PANTHER" id="PTHR46148">
    <property type="entry name" value="CHROMO DOMAIN-CONTAINING PROTEIN"/>
    <property type="match status" value="1"/>
</dbReference>
<proteinExistence type="predicted"/>
<protein>
    <submittedName>
        <fullName evidence="2">DNA/RNA polymerases superfamily protein</fullName>
    </submittedName>
</protein>
<reference evidence="3" key="1">
    <citation type="journal article" date="2019" name="Plant Biotechnol. J.">
        <title>Genome sequencing of the Australian wild diploid species Gossypium australe highlights disease resistance and delayed gland morphogenesis.</title>
        <authorList>
            <person name="Cai Y."/>
            <person name="Cai X."/>
            <person name="Wang Q."/>
            <person name="Wang P."/>
            <person name="Zhang Y."/>
            <person name="Cai C."/>
            <person name="Xu Y."/>
            <person name="Wang K."/>
            <person name="Zhou Z."/>
            <person name="Wang C."/>
            <person name="Geng S."/>
            <person name="Li B."/>
            <person name="Dong Q."/>
            <person name="Hou Y."/>
            <person name="Wang H."/>
            <person name="Ai P."/>
            <person name="Liu Z."/>
            <person name="Yi F."/>
            <person name="Sun M."/>
            <person name="An G."/>
            <person name="Cheng J."/>
            <person name="Zhang Y."/>
            <person name="Shi Q."/>
            <person name="Xie Y."/>
            <person name="Shi X."/>
            <person name="Chang Y."/>
            <person name="Huang F."/>
            <person name="Chen Y."/>
            <person name="Hong S."/>
            <person name="Mi L."/>
            <person name="Sun Q."/>
            <person name="Zhang L."/>
            <person name="Zhou B."/>
            <person name="Peng R."/>
            <person name="Zhang X."/>
            <person name="Liu F."/>
        </authorList>
    </citation>
    <scope>NUCLEOTIDE SEQUENCE [LARGE SCALE GENOMIC DNA]</scope>
    <source>
        <strain evidence="3">cv. PA1801</strain>
    </source>
</reference>
<dbReference type="InterPro" id="IPR056924">
    <property type="entry name" value="SH3_Tf2-1"/>
</dbReference>
<dbReference type="Proteomes" id="UP000325315">
    <property type="component" value="Unassembled WGS sequence"/>
</dbReference>
<dbReference type="InterPro" id="IPR036397">
    <property type="entry name" value="RNaseH_sf"/>
</dbReference>
<evidence type="ECO:0000313" key="3">
    <source>
        <dbReference type="Proteomes" id="UP000325315"/>
    </source>
</evidence>
<sequence>MKLNFTIDYHLQTDGQSKRVIQVLEDMLGSCVLDYQANIQMAPFKVLYGRKCRTPLCWEELYGKWVVGPKLVCKIEEKYQVGEQVLLKVSSWKKVLRFGQKGELINDSSIFTKIDPVAYRLKLPRELEQIHDVFHEISTNPSYVVIVDEIEVQPIFTYDEEPIEIIAYEEKVLRNKRIPLVNVLS</sequence>
<feature type="domain" description="Tf2-1-like SH3-like" evidence="1">
    <location>
        <begin position="82"/>
        <end position="135"/>
    </location>
</feature>
<name>A0A5B6X1A7_9ROSI</name>
<dbReference type="AlphaFoldDB" id="A0A5B6X1A7"/>
<dbReference type="OrthoDB" id="996762at2759"/>
<organism evidence="2 3">
    <name type="scientific">Gossypium australe</name>
    <dbReference type="NCBI Taxonomy" id="47621"/>
    <lineage>
        <taxon>Eukaryota</taxon>
        <taxon>Viridiplantae</taxon>
        <taxon>Streptophyta</taxon>
        <taxon>Embryophyta</taxon>
        <taxon>Tracheophyta</taxon>
        <taxon>Spermatophyta</taxon>
        <taxon>Magnoliopsida</taxon>
        <taxon>eudicotyledons</taxon>
        <taxon>Gunneridae</taxon>
        <taxon>Pentapetalae</taxon>
        <taxon>rosids</taxon>
        <taxon>malvids</taxon>
        <taxon>Malvales</taxon>
        <taxon>Malvaceae</taxon>
        <taxon>Malvoideae</taxon>
        <taxon>Gossypium</taxon>
    </lineage>
</organism>